<evidence type="ECO:0000256" key="1">
    <source>
        <dbReference type="SAM" id="Phobius"/>
    </source>
</evidence>
<gene>
    <name evidence="3" type="ORF">JCM21142_41678</name>
</gene>
<feature type="transmembrane region" description="Helical" evidence="1">
    <location>
        <begin position="277"/>
        <end position="299"/>
    </location>
</feature>
<reference evidence="3 4" key="1">
    <citation type="journal article" date="2014" name="Genome Announc.">
        <title>Draft Genome Sequence of Cytophaga fermentans JCM 21142T, a Facultative Anaerobe Isolated from Marine Mud.</title>
        <authorList>
            <person name="Starns D."/>
            <person name="Oshima K."/>
            <person name="Suda W."/>
            <person name="Iino T."/>
            <person name="Yuki M."/>
            <person name="Inoue J."/>
            <person name="Kitamura K."/>
            <person name="Iida T."/>
            <person name="Darby A."/>
            <person name="Hattori M."/>
            <person name="Ohkuma M."/>
        </authorList>
    </citation>
    <scope>NUCLEOTIDE SEQUENCE [LARGE SCALE GENOMIC DNA]</scope>
    <source>
        <strain evidence="3 4">JCM 21142</strain>
    </source>
</reference>
<keyword evidence="1" id="KW-0812">Transmembrane</keyword>
<evidence type="ECO:0000259" key="2">
    <source>
        <dbReference type="PROSITE" id="PS51782"/>
    </source>
</evidence>
<keyword evidence="1" id="KW-0472">Membrane</keyword>
<keyword evidence="1" id="KW-1133">Transmembrane helix</keyword>
<dbReference type="CDD" id="cd00118">
    <property type="entry name" value="LysM"/>
    <property type="match status" value="1"/>
</dbReference>
<feature type="domain" description="LysM" evidence="2">
    <location>
        <begin position="66"/>
        <end position="110"/>
    </location>
</feature>
<dbReference type="Gene3D" id="3.10.350.10">
    <property type="entry name" value="LysM domain"/>
    <property type="match status" value="1"/>
</dbReference>
<dbReference type="EMBL" id="BAMD01000016">
    <property type="protein sequence ID" value="GAF03024.1"/>
    <property type="molecule type" value="Genomic_DNA"/>
</dbReference>
<dbReference type="SMART" id="SM00257">
    <property type="entry name" value="LysM"/>
    <property type="match status" value="1"/>
</dbReference>
<dbReference type="STRING" id="869213.GCA_000517085_02330"/>
<dbReference type="AlphaFoldDB" id="W7YKY5"/>
<dbReference type="eggNOG" id="ENOG502ZD0Z">
    <property type="taxonomic scope" value="Bacteria"/>
</dbReference>
<proteinExistence type="predicted"/>
<evidence type="ECO:0000313" key="3">
    <source>
        <dbReference type="EMBL" id="GAF03024.1"/>
    </source>
</evidence>
<dbReference type="OrthoDB" id="1048904at2"/>
<keyword evidence="4" id="KW-1185">Reference proteome</keyword>
<dbReference type="InterPro" id="IPR036779">
    <property type="entry name" value="LysM_dom_sf"/>
</dbReference>
<dbReference type="SUPFAM" id="SSF54106">
    <property type="entry name" value="LysM domain"/>
    <property type="match status" value="1"/>
</dbReference>
<feature type="transmembrane region" description="Helical" evidence="1">
    <location>
        <begin position="243"/>
        <end position="271"/>
    </location>
</feature>
<name>W7YKY5_9BACT</name>
<dbReference type="Pfam" id="PF01476">
    <property type="entry name" value="LysM"/>
    <property type="match status" value="1"/>
</dbReference>
<accession>W7YKY5</accession>
<dbReference type="Proteomes" id="UP000019402">
    <property type="component" value="Unassembled WGS sequence"/>
</dbReference>
<dbReference type="PROSITE" id="PS51782">
    <property type="entry name" value="LYSM"/>
    <property type="match status" value="1"/>
</dbReference>
<dbReference type="InterPro" id="IPR018392">
    <property type="entry name" value="LysM"/>
</dbReference>
<protein>
    <submittedName>
        <fullName evidence="3">Spore coat assembly protein SafA</fullName>
    </submittedName>
</protein>
<comment type="caution">
    <text evidence="3">The sequence shown here is derived from an EMBL/GenBank/DDBJ whole genome shotgun (WGS) entry which is preliminary data.</text>
</comment>
<organism evidence="3 4">
    <name type="scientific">Saccharicrinis fermentans DSM 9555 = JCM 21142</name>
    <dbReference type="NCBI Taxonomy" id="869213"/>
    <lineage>
        <taxon>Bacteria</taxon>
        <taxon>Pseudomonadati</taxon>
        <taxon>Bacteroidota</taxon>
        <taxon>Bacteroidia</taxon>
        <taxon>Marinilabiliales</taxon>
        <taxon>Marinilabiliaceae</taxon>
        <taxon>Saccharicrinis</taxon>
    </lineage>
</organism>
<evidence type="ECO:0000313" key="4">
    <source>
        <dbReference type="Proteomes" id="UP000019402"/>
    </source>
</evidence>
<dbReference type="RefSeq" id="WP_027471952.1">
    <property type="nucleotide sequence ID" value="NZ_BAMD01000016.1"/>
</dbReference>
<sequence length="320" mass="34375">MEQKPDTIDSARLKQLIDFNVSYGGYVDDGFGTMIFIDRMDIIEDQYQHDNVLYYKKTVNINISEVSHTVKKGDNLSVIANKLGVKVEQIVNENNIKNPNLIYPGDVITVKTNLQYGYQASSMVNLADFEPLANNEAVYKPLSSEDIFEGLNYVNSAVDALAGSLKDNARNSTIGNNRKIYWEKPSGRAFRGNQYVKTYGLKGIGTAVKKVTPWIAVGLEAKEVYGGYEQDGGNFGHNAQKQFVGGVASIGGAFMGAKMGAAAGMAIGVWIGGVGSIPGAIIGAFVGGLIGALVVGTVMENSAESAYDIIVPPETKLIQP</sequence>